<dbReference type="GO" id="GO:0010506">
    <property type="term" value="P:regulation of autophagy"/>
    <property type="evidence" value="ECO:0007669"/>
    <property type="project" value="InterPro"/>
</dbReference>
<dbReference type="EMBL" id="CCKQ01016200">
    <property type="protein sequence ID" value="CDW88075.1"/>
    <property type="molecule type" value="Genomic_DNA"/>
</dbReference>
<evidence type="ECO:0000256" key="1">
    <source>
        <dbReference type="SAM" id="MobiDB-lite"/>
    </source>
</evidence>
<proteinExistence type="predicted"/>
<dbReference type="PROSITE" id="PS00108">
    <property type="entry name" value="PROTEIN_KINASE_ST"/>
    <property type="match status" value="1"/>
</dbReference>
<evidence type="ECO:0000313" key="3">
    <source>
        <dbReference type="EMBL" id="CDW88075.1"/>
    </source>
</evidence>
<dbReference type="GO" id="GO:0005524">
    <property type="term" value="F:ATP binding"/>
    <property type="evidence" value="ECO:0007669"/>
    <property type="project" value="InterPro"/>
</dbReference>
<dbReference type="PROSITE" id="PS50011">
    <property type="entry name" value="PROTEIN_KINASE_DOM"/>
    <property type="match status" value="1"/>
</dbReference>
<gene>
    <name evidence="3" type="primary">Contig15151.g16147</name>
    <name evidence="3" type="ORF">STYLEM_17191</name>
</gene>
<keyword evidence="3" id="KW-0418">Kinase</keyword>
<feature type="compositionally biased region" description="Basic residues" evidence="1">
    <location>
        <begin position="471"/>
        <end position="480"/>
    </location>
</feature>
<dbReference type="AlphaFoldDB" id="A0A078B085"/>
<dbReference type="Pfam" id="PF00069">
    <property type="entry name" value="Pkinase"/>
    <property type="match status" value="1"/>
</dbReference>
<dbReference type="GO" id="GO:0004674">
    <property type="term" value="F:protein serine/threonine kinase activity"/>
    <property type="evidence" value="ECO:0007669"/>
    <property type="project" value="InterPro"/>
</dbReference>
<sequence>MHKTLKVDTSKQEEQSNENQELFLGFNLGKGNNGLIRMCLSPSLTVSQMSSDLVPKKSPLDKNKLIKMSTVNVISEQGTDPLTAKANHNIQKANTFLDAYSYTRHHKAMSTKKSNNHLSQNDSDNSHKKQTQLSQCSKVSSVASSGSKRDSFRNKLKGNLDQILLKQYQAKFLLFKRALESQLARNSRSPFHQAYDEGEFIGEVIYILNIVIQGLSATVSKCTEKKSGELMAVKVMRTDDEEKLMAAQNEYTIQKQLKHPTLIIVKELFFENLRNTIYTVMEYVDGKDLQNYITQHGPFKEKQAKFIAKQLLKCAKYLHNEAAVCHRDIKPDNIILINNNDKSLQDYFQIKLCDFNVAKKINKDKIMMTKTGLEEWSAPEMRGGSKYDEKVDMWSIGCVIFYMFTGYPPFNPKRIASFHQSIQTGKIQYINQEVEQIKTFNSIPFDLISKLIQPDPTQRLNASQALNHVWFKKPKPKSKGRKNDSLSKYSASNMKSDLKPSMQRLEVEQFYIGNHESPQPSIKGLMHQRGKPKQRYEEGEKFSISLIPNNNNLHNLTIQKLHSQMSNNTSNLLNRIDPQHYNPHDISPNIKERLKQFKSFQINKEQAQALISQQDNTEANKSEGQKMTKMQKTEKESQDFESEATLNGMLFC</sequence>
<feature type="compositionally biased region" description="Polar residues" evidence="1">
    <location>
        <begin position="111"/>
        <end position="123"/>
    </location>
</feature>
<dbReference type="InterPro" id="IPR008271">
    <property type="entry name" value="Ser/Thr_kinase_AS"/>
</dbReference>
<evidence type="ECO:0000259" key="2">
    <source>
        <dbReference type="PROSITE" id="PS50011"/>
    </source>
</evidence>
<keyword evidence="4" id="KW-1185">Reference proteome</keyword>
<dbReference type="OMA" id="IMYEMAM"/>
<reference evidence="3 4" key="1">
    <citation type="submission" date="2014-06" db="EMBL/GenBank/DDBJ databases">
        <authorList>
            <person name="Swart Estienne"/>
        </authorList>
    </citation>
    <scope>NUCLEOTIDE SEQUENCE [LARGE SCALE GENOMIC DNA]</scope>
    <source>
        <strain evidence="3 4">130c</strain>
    </source>
</reference>
<accession>A0A078B085</accession>
<feature type="domain" description="Protein kinase" evidence="2">
    <location>
        <begin position="205"/>
        <end position="471"/>
    </location>
</feature>
<feature type="region of interest" description="Disordered" evidence="1">
    <location>
        <begin position="471"/>
        <end position="498"/>
    </location>
</feature>
<dbReference type="InterPro" id="IPR000719">
    <property type="entry name" value="Prot_kinase_dom"/>
</dbReference>
<dbReference type="SMART" id="SM00220">
    <property type="entry name" value="S_TKc"/>
    <property type="match status" value="1"/>
</dbReference>
<dbReference type="InterPro" id="IPR011009">
    <property type="entry name" value="Kinase-like_dom_sf"/>
</dbReference>
<dbReference type="InParanoid" id="A0A078B085"/>
<protein>
    <submittedName>
        <fullName evidence="3">Protein kinase domain containing protein</fullName>
    </submittedName>
</protein>
<dbReference type="Gene3D" id="1.10.510.10">
    <property type="entry name" value="Transferase(Phosphotransferase) domain 1"/>
    <property type="match status" value="1"/>
</dbReference>
<keyword evidence="3" id="KW-0808">Transferase</keyword>
<dbReference type="InterPro" id="IPR045269">
    <property type="entry name" value="Atg1-like"/>
</dbReference>
<dbReference type="GO" id="GO:0005737">
    <property type="term" value="C:cytoplasm"/>
    <property type="evidence" value="ECO:0007669"/>
    <property type="project" value="TreeGrafter"/>
</dbReference>
<dbReference type="Proteomes" id="UP000039865">
    <property type="component" value="Unassembled WGS sequence"/>
</dbReference>
<organism evidence="3 4">
    <name type="scientific">Stylonychia lemnae</name>
    <name type="common">Ciliate</name>
    <dbReference type="NCBI Taxonomy" id="5949"/>
    <lineage>
        <taxon>Eukaryota</taxon>
        <taxon>Sar</taxon>
        <taxon>Alveolata</taxon>
        <taxon>Ciliophora</taxon>
        <taxon>Intramacronucleata</taxon>
        <taxon>Spirotrichea</taxon>
        <taxon>Stichotrichia</taxon>
        <taxon>Sporadotrichida</taxon>
        <taxon>Oxytrichidae</taxon>
        <taxon>Stylonychinae</taxon>
        <taxon>Stylonychia</taxon>
    </lineage>
</organism>
<feature type="region of interest" description="Disordered" evidence="1">
    <location>
        <begin position="612"/>
        <end position="647"/>
    </location>
</feature>
<name>A0A078B085_STYLE</name>
<feature type="compositionally biased region" description="Polar residues" evidence="1">
    <location>
        <begin position="486"/>
        <end position="495"/>
    </location>
</feature>
<dbReference type="PANTHER" id="PTHR24348:SF68">
    <property type="entry name" value="SERINE_THREONINE-PROTEIN KINASE ATG1C"/>
    <property type="match status" value="1"/>
</dbReference>
<feature type="region of interest" description="Disordered" evidence="1">
    <location>
        <begin position="107"/>
        <end position="151"/>
    </location>
</feature>
<evidence type="ECO:0000313" key="4">
    <source>
        <dbReference type="Proteomes" id="UP000039865"/>
    </source>
</evidence>
<feature type="compositionally biased region" description="Low complexity" evidence="1">
    <location>
        <begin position="134"/>
        <end position="146"/>
    </location>
</feature>
<feature type="compositionally biased region" description="Basic and acidic residues" evidence="1">
    <location>
        <begin position="618"/>
        <end position="638"/>
    </location>
</feature>
<dbReference type="PANTHER" id="PTHR24348">
    <property type="entry name" value="SERINE/THREONINE-PROTEIN KINASE UNC-51-RELATED"/>
    <property type="match status" value="1"/>
</dbReference>
<dbReference type="SUPFAM" id="SSF56112">
    <property type="entry name" value="Protein kinase-like (PK-like)"/>
    <property type="match status" value="1"/>
</dbReference>